<dbReference type="Proteomes" id="UP000095300">
    <property type="component" value="Unassembled WGS sequence"/>
</dbReference>
<evidence type="ECO:0000313" key="3">
    <source>
        <dbReference type="Proteomes" id="UP000095300"/>
    </source>
</evidence>
<keyword evidence="3" id="KW-1185">Reference proteome</keyword>
<dbReference type="GO" id="GO:1902936">
    <property type="term" value="F:phosphatidylinositol bisphosphate binding"/>
    <property type="evidence" value="ECO:0007669"/>
    <property type="project" value="TreeGrafter"/>
</dbReference>
<proteinExistence type="predicted"/>
<dbReference type="GO" id="GO:0016020">
    <property type="term" value="C:membrane"/>
    <property type="evidence" value="ECO:0007669"/>
    <property type="project" value="TreeGrafter"/>
</dbReference>
<dbReference type="SUPFAM" id="SSF46938">
    <property type="entry name" value="CRAL/TRIO N-terminal domain"/>
    <property type="match status" value="1"/>
</dbReference>
<dbReference type="PANTHER" id="PTHR10174">
    <property type="entry name" value="ALPHA-TOCOPHEROL TRANSFER PROTEIN-RELATED"/>
    <property type="match status" value="1"/>
</dbReference>
<protein>
    <recommendedName>
        <fullName evidence="1">CRAL-TRIO domain-containing protein</fullName>
    </recommendedName>
</protein>
<dbReference type="OrthoDB" id="6682367at2759"/>
<dbReference type="InterPro" id="IPR036865">
    <property type="entry name" value="CRAL-TRIO_dom_sf"/>
</dbReference>
<sequence>MPFSLAAFETAKGLIKMAQIKPLPDDFQEIATRELGEVTSRIPEDLEDLKSWIEQQPHLKACTDDQFLVQFLRGSKYSLEKAKRKIDQFYTLRTKYPEFLLTCDVDEPIFRKIHNTSSGVVLPTPLNGNGPRIVYLRPNFAPDDFTATSICQYMFTLVETLLLSDSYACVHGFIFLIDNTLTLVSHFTTLVTPNLVSKIFSFMEKAFPIRIKGIYFFNISPVVEKLAKLLLPYIPEKIRNRVHFCGNNLEDLRDYVPKKYFPQDCGGGNGSVDDLVRDYNKVWDEYREYFRRNSEFGTDESLRCGESYQIVDEFGVGGSFRKLNVD</sequence>
<dbReference type="KEGG" id="scac:106081674"/>
<dbReference type="SMART" id="SM00516">
    <property type="entry name" value="SEC14"/>
    <property type="match status" value="1"/>
</dbReference>
<dbReference type="PRINTS" id="PR00180">
    <property type="entry name" value="CRETINALDHBP"/>
</dbReference>
<dbReference type="Gene3D" id="1.10.8.20">
    <property type="entry name" value="N-terminal domain of phosphatidylinositol transfer protein sec14p"/>
    <property type="match status" value="1"/>
</dbReference>
<dbReference type="PANTHER" id="PTHR10174:SF216">
    <property type="entry name" value="CRAL-TRIO DOMAIN-CONTAINING PROTEIN-RELATED"/>
    <property type="match status" value="1"/>
</dbReference>
<dbReference type="SUPFAM" id="SSF52087">
    <property type="entry name" value="CRAL/TRIO domain"/>
    <property type="match status" value="1"/>
</dbReference>
<gene>
    <name evidence="2" type="primary">106081674</name>
</gene>
<dbReference type="InterPro" id="IPR001251">
    <property type="entry name" value="CRAL-TRIO_dom"/>
</dbReference>
<name>A0A1I8P560_STOCA</name>
<evidence type="ECO:0000259" key="1">
    <source>
        <dbReference type="PROSITE" id="PS50191"/>
    </source>
</evidence>
<dbReference type="PROSITE" id="PS50191">
    <property type="entry name" value="CRAL_TRIO"/>
    <property type="match status" value="1"/>
</dbReference>
<feature type="domain" description="CRAL-TRIO" evidence="1">
    <location>
        <begin position="119"/>
        <end position="273"/>
    </location>
</feature>
<dbReference type="InterPro" id="IPR036273">
    <property type="entry name" value="CRAL/TRIO_N_dom_sf"/>
</dbReference>
<dbReference type="Gene3D" id="1.20.5.1200">
    <property type="entry name" value="Alpha-tocopherol transfer"/>
    <property type="match status" value="1"/>
</dbReference>
<organism evidence="2 3">
    <name type="scientific">Stomoxys calcitrans</name>
    <name type="common">Stable fly</name>
    <name type="synonym">Conops calcitrans</name>
    <dbReference type="NCBI Taxonomy" id="35570"/>
    <lineage>
        <taxon>Eukaryota</taxon>
        <taxon>Metazoa</taxon>
        <taxon>Ecdysozoa</taxon>
        <taxon>Arthropoda</taxon>
        <taxon>Hexapoda</taxon>
        <taxon>Insecta</taxon>
        <taxon>Pterygota</taxon>
        <taxon>Neoptera</taxon>
        <taxon>Endopterygota</taxon>
        <taxon>Diptera</taxon>
        <taxon>Brachycera</taxon>
        <taxon>Muscomorpha</taxon>
        <taxon>Muscoidea</taxon>
        <taxon>Muscidae</taxon>
        <taxon>Stomoxys</taxon>
    </lineage>
</organism>
<dbReference type="AlphaFoldDB" id="A0A1I8P560"/>
<evidence type="ECO:0000313" key="2">
    <source>
        <dbReference type="EnsemblMetazoa" id="SCAU004913-PA"/>
    </source>
</evidence>
<dbReference type="VEuPathDB" id="VectorBase:SCAU004913"/>
<dbReference type="Gene3D" id="3.40.525.10">
    <property type="entry name" value="CRAL-TRIO lipid binding domain"/>
    <property type="match status" value="1"/>
</dbReference>
<dbReference type="CDD" id="cd00170">
    <property type="entry name" value="SEC14"/>
    <property type="match status" value="1"/>
</dbReference>
<reference evidence="2" key="1">
    <citation type="submission" date="2020-05" db="UniProtKB">
        <authorList>
            <consortium name="EnsemblMetazoa"/>
        </authorList>
    </citation>
    <scope>IDENTIFICATION</scope>
    <source>
        <strain evidence="2">USDA</strain>
    </source>
</reference>
<dbReference type="Pfam" id="PF00650">
    <property type="entry name" value="CRAL_TRIO"/>
    <property type="match status" value="1"/>
</dbReference>
<dbReference type="EnsemblMetazoa" id="SCAU004913-RA">
    <property type="protein sequence ID" value="SCAU004913-PA"/>
    <property type="gene ID" value="SCAU004913"/>
</dbReference>
<accession>A0A1I8P560</accession>